<dbReference type="EC" id="3.6.4.12" evidence="4"/>
<reference evidence="4 5" key="1">
    <citation type="journal article" date="2015" name="Genome Announc.">
        <title>Virulence Factor Genes Detected in the Complete Genome Sequence of Corynebacterium uterequi DSM 45634, Isolated from the Uterus of a Maiden Mare.</title>
        <authorList>
            <person name="Ruckert C."/>
            <person name="Kriete M."/>
            <person name="Jaenicke S."/>
            <person name="Winkler A."/>
            <person name="Tauch A."/>
        </authorList>
    </citation>
    <scope>NUCLEOTIDE SEQUENCE [LARGE SCALE GENOMIC DNA]</scope>
    <source>
        <strain evidence="4 5">DSM 45634</strain>
    </source>
</reference>
<dbReference type="STRING" id="1072256.CUTER_10225"/>
<evidence type="ECO:0000259" key="2">
    <source>
        <dbReference type="Pfam" id="PF18685"/>
    </source>
</evidence>
<dbReference type="Pfam" id="PF04326">
    <property type="entry name" value="SLFN_AlbA_2"/>
    <property type="match status" value="1"/>
</dbReference>
<evidence type="ECO:0000259" key="3">
    <source>
        <dbReference type="Pfam" id="PF22168"/>
    </source>
</evidence>
<dbReference type="PANTHER" id="PTHR30595:SF6">
    <property type="entry name" value="SCHLAFEN ALBA-2 DOMAIN-CONTAINING PROTEIN"/>
    <property type="match status" value="1"/>
</dbReference>
<dbReference type="KEGG" id="cut:CUTER_10225"/>
<organism evidence="4 5">
    <name type="scientific">Corynebacterium uterequi</name>
    <dbReference type="NCBI Taxonomy" id="1072256"/>
    <lineage>
        <taxon>Bacteria</taxon>
        <taxon>Bacillati</taxon>
        <taxon>Actinomycetota</taxon>
        <taxon>Actinomycetes</taxon>
        <taxon>Mycobacteriales</taxon>
        <taxon>Corynebacteriaceae</taxon>
        <taxon>Corynebacterium</taxon>
    </lineage>
</organism>
<accession>A0A0G3HLJ9</accession>
<dbReference type="AlphaFoldDB" id="A0A0G3HLJ9"/>
<evidence type="ECO:0000313" key="5">
    <source>
        <dbReference type="Proteomes" id="UP000035548"/>
    </source>
</evidence>
<dbReference type="InterPro" id="IPR038461">
    <property type="entry name" value="Schlafen_AlbA_2_dom_sf"/>
</dbReference>
<keyword evidence="5" id="KW-1185">Reference proteome</keyword>
<dbReference type="PATRIC" id="fig|1072256.5.peg.2013"/>
<keyword evidence="4" id="KW-0378">Hydrolase</keyword>
<dbReference type="Proteomes" id="UP000035548">
    <property type="component" value="Chromosome"/>
</dbReference>
<dbReference type="InterPro" id="IPR040728">
    <property type="entry name" value="DUF5635"/>
</dbReference>
<feature type="domain" description="Schlafen AlbA-2" evidence="1">
    <location>
        <begin position="39"/>
        <end position="162"/>
    </location>
</feature>
<feature type="domain" description="DUF5635" evidence="2">
    <location>
        <begin position="415"/>
        <end position="499"/>
    </location>
</feature>
<dbReference type="EMBL" id="CP011546">
    <property type="protein sequence ID" value="AKK12012.1"/>
    <property type="molecule type" value="Genomic_DNA"/>
</dbReference>
<dbReference type="Pfam" id="PF22168">
    <property type="entry name" value="DIP2311-like_C"/>
    <property type="match status" value="1"/>
</dbReference>
<dbReference type="Gene3D" id="6.10.10.130">
    <property type="match status" value="1"/>
</dbReference>
<evidence type="ECO:0000259" key="1">
    <source>
        <dbReference type="Pfam" id="PF04326"/>
    </source>
</evidence>
<dbReference type="GO" id="GO:0003678">
    <property type="term" value="F:DNA helicase activity"/>
    <property type="evidence" value="ECO:0007669"/>
    <property type="project" value="UniProtKB-EC"/>
</dbReference>
<evidence type="ECO:0000313" key="4">
    <source>
        <dbReference type="EMBL" id="AKK12012.1"/>
    </source>
</evidence>
<reference evidence="5" key="2">
    <citation type="submission" date="2015-05" db="EMBL/GenBank/DDBJ databases">
        <title>Complete genome sequence of Corynebacterium uterequi DSM 45634, isolated from the uterus of a maiden mare.</title>
        <authorList>
            <person name="Ruckert C."/>
            <person name="Albersmeier A."/>
            <person name="Winkler A."/>
            <person name="Tauch A."/>
        </authorList>
    </citation>
    <scope>NUCLEOTIDE SEQUENCE [LARGE SCALE GENOMIC DNA]</scope>
    <source>
        <strain evidence="5">DSM 45634</strain>
    </source>
</reference>
<dbReference type="Pfam" id="PF18685">
    <property type="entry name" value="DUF5635"/>
    <property type="match status" value="1"/>
</dbReference>
<dbReference type="SUPFAM" id="SSF46785">
    <property type="entry name" value="Winged helix' DNA-binding domain"/>
    <property type="match status" value="1"/>
</dbReference>
<dbReference type="GO" id="GO:0016787">
    <property type="term" value="F:hydrolase activity"/>
    <property type="evidence" value="ECO:0007669"/>
    <property type="project" value="UniProtKB-KW"/>
</dbReference>
<sequence length="572" mass="62745">MTALLSRLSSDDGRREALRRQVEAILASATEGRLVTTDETQDVDFKEEAGRRRGSIIEPGQSENQEAATKLANEVACMANTPGGGALIVGVEDKTGRLIGTELDVDWLRQRIYSAVDVAPDVLEHRIQGQRVLAIYVAPAREPVEDTGGSLRWRVGDACQPVDRSEWWEHRRSQHAFDEMAEDSSNTSDDVRPAALDIARRSPRVPSDLTTEETVRRLGALSSSGKLTLAGSVLFSALPTTVIELTVFDVHGGHIANRVVGEPGRSALEQLDQIEQALRIANKNNTLVERLVHAPVPQIPHSAVREALLNAMIHRDWNRSEPIDVRWIELDSTLIVRSPGGFMPAITSANVLSNRAARYPALADLYRAIGLVDKQGVGVDRMYQSMISLGHRPPTIEEVAGPYVETTLVGGEPVLPVLDLMSRIIPKPRQQDYRIAIIVYLLLSRAFVSVETVARGLQSQQEAGRTALEAASQTTVDGEPLVVRFKDVWRLGNTARAILGDGGQLPYLSTNVSDLTTVAYAWLREVGDLYTSDLMELCGVSRGTATKCIQEMQDDGMVKKLGGGRSTRYRLR</sequence>
<dbReference type="Gene3D" id="1.10.10.10">
    <property type="entry name" value="Winged helix-like DNA-binding domain superfamily/Winged helix DNA-binding domain"/>
    <property type="match status" value="1"/>
</dbReference>
<dbReference type="Gene3D" id="1.10.10.2340">
    <property type="match status" value="1"/>
</dbReference>
<dbReference type="InterPro" id="IPR036388">
    <property type="entry name" value="WH-like_DNA-bd_sf"/>
</dbReference>
<proteinExistence type="predicted"/>
<dbReference type="Gene3D" id="3.30.565.60">
    <property type="match status" value="1"/>
</dbReference>
<dbReference type="InterPro" id="IPR036390">
    <property type="entry name" value="WH_DNA-bd_sf"/>
</dbReference>
<gene>
    <name evidence="4" type="ORF">CUTER_10225</name>
</gene>
<dbReference type="InterPro" id="IPR007421">
    <property type="entry name" value="Schlafen_AlbA_2_dom"/>
</dbReference>
<dbReference type="Pfam" id="PF13749">
    <property type="entry name" value="HATPase_c_4"/>
    <property type="match status" value="1"/>
</dbReference>
<dbReference type="PANTHER" id="PTHR30595">
    <property type="entry name" value="GLPR-RELATED TRANSCRIPTIONAL REPRESSOR"/>
    <property type="match status" value="1"/>
</dbReference>
<name>A0A0G3HLJ9_9CORY</name>
<dbReference type="InterPro" id="IPR038475">
    <property type="entry name" value="RecG_C_sf"/>
</dbReference>
<dbReference type="InterPro" id="IPR054760">
    <property type="entry name" value="DIP2311-like_C"/>
</dbReference>
<feature type="domain" description="Transcriptional regulator DIP2311-like C-terminal" evidence="3">
    <location>
        <begin position="510"/>
        <end position="572"/>
    </location>
</feature>
<dbReference type="Gene3D" id="3.30.950.30">
    <property type="entry name" value="Schlafen, AAA domain"/>
    <property type="match status" value="1"/>
</dbReference>
<protein>
    <submittedName>
        <fullName evidence="4">Putative transcriptional regulator with HTH domain</fullName>
        <ecNumber evidence="4">3.6.4.12</ecNumber>
    </submittedName>
</protein>